<organism evidence="3 4">
    <name type="scientific">Macrostomum lignano</name>
    <dbReference type="NCBI Taxonomy" id="282301"/>
    <lineage>
        <taxon>Eukaryota</taxon>
        <taxon>Metazoa</taxon>
        <taxon>Spiralia</taxon>
        <taxon>Lophotrochozoa</taxon>
        <taxon>Platyhelminthes</taxon>
        <taxon>Rhabditophora</taxon>
        <taxon>Macrostomorpha</taxon>
        <taxon>Macrostomida</taxon>
        <taxon>Macrostomidae</taxon>
        <taxon>Macrostomum</taxon>
    </lineage>
</organism>
<dbReference type="STRING" id="282301.A0A267GBW7"/>
<evidence type="ECO:0000313" key="3">
    <source>
        <dbReference type="EMBL" id="PAA83555.1"/>
    </source>
</evidence>
<dbReference type="PANTHER" id="PTHR20946">
    <property type="entry name" value="SANT AND BTB DOMAIN REGULATOR OF CLASS SWITCH RECOMBINATION"/>
    <property type="match status" value="1"/>
</dbReference>
<gene>
    <name evidence="3" type="ORF">BOX15_Mlig000292g2</name>
</gene>
<evidence type="ECO:0000313" key="4">
    <source>
        <dbReference type="Proteomes" id="UP000215902"/>
    </source>
</evidence>
<dbReference type="InterPro" id="IPR045902">
    <property type="entry name" value="SANBR-like"/>
</dbReference>
<dbReference type="InterPro" id="IPR021777">
    <property type="entry name" value="SANBR_BTB"/>
</dbReference>
<reference evidence="3 4" key="1">
    <citation type="submission" date="2017-06" db="EMBL/GenBank/DDBJ databases">
        <title>A platform for efficient transgenesis in Macrostomum lignano, a flatworm model organism for stem cell research.</title>
        <authorList>
            <person name="Berezikov E."/>
        </authorList>
    </citation>
    <scope>NUCLEOTIDE SEQUENCE [LARGE SCALE GENOMIC DNA]</scope>
    <source>
        <strain evidence="3">DV1</strain>
        <tissue evidence="3">Whole organism</tissue>
    </source>
</reference>
<accession>A0A267GBW7</accession>
<feature type="region of interest" description="Disordered" evidence="1">
    <location>
        <begin position="561"/>
        <end position="618"/>
    </location>
</feature>
<feature type="domain" description="SANT and BTB" evidence="2">
    <location>
        <begin position="126"/>
        <end position="224"/>
    </location>
</feature>
<feature type="region of interest" description="Disordered" evidence="1">
    <location>
        <begin position="713"/>
        <end position="743"/>
    </location>
</feature>
<dbReference type="PANTHER" id="PTHR20946:SF0">
    <property type="entry name" value="SANT AND BTB DOMAIN REGULATOR OF CLASS SWITCH RECOMBINATION"/>
    <property type="match status" value="1"/>
</dbReference>
<feature type="region of interest" description="Disordered" evidence="1">
    <location>
        <begin position="465"/>
        <end position="487"/>
    </location>
</feature>
<feature type="compositionally biased region" description="Basic and acidic residues" evidence="1">
    <location>
        <begin position="95"/>
        <end position="112"/>
    </location>
</feature>
<dbReference type="InterPro" id="IPR011333">
    <property type="entry name" value="SKP1/BTB/POZ_sf"/>
</dbReference>
<name>A0A267GBW7_9PLAT</name>
<proteinExistence type="predicted"/>
<feature type="region of interest" description="Disordered" evidence="1">
    <location>
        <begin position="94"/>
        <end position="115"/>
    </location>
</feature>
<dbReference type="EMBL" id="NIVC01000415">
    <property type="protein sequence ID" value="PAA83555.1"/>
    <property type="molecule type" value="Genomic_DNA"/>
</dbReference>
<dbReference type="Pfam" id="PF11822">
    <property type="entry name" value="BTB_SANBR"/>
    <property type="match status" value="1"/>
</dbReference>
<comment type="caution">
    <text evidence="3">The sequence shown here is derived from an EMBL/GenBank/DDBJ whole genome shotgun (WGS) entry which is preliminary data.</text>
</comment>
<sequence>MNSITKPDSLISDLVLGNYIWHKEKHDLPSSNDETELAKLQSLLPWMPKDDIIRRLTSLKKCKPGWLAAGNTLAAKLAAPKPIKLDINSLPRASAKKDSAGSEAASTDRKSQDSANWDTAVSPKITIHVCDEGKGLKQDFECPKDLLVQEMRYFADYLSSDQQKWEDVDISVHCDVNIFDWLMRYVKRKFEKSNPVGSLEPTNVISILISSDFLKMDNLVDLCISYCHKNMSAILATPCNMSCLSESLVDKIAYRFTDSEVDDIRDKKDKFKSVLFQKKIESLFLGQQPVASSLFQCRHCRQLLTRDTQRRLRCHPTRLCVGPRGAPVYRHEPDAGFDVNEHLIEQKQQLGSWRAVYWRLWGHVNALDCVRCGGAFACAQLGHCAYHASPARFEFPSSSADEEVLAIKSPRPTPVSKLATNSLGVYPCCGVKTLRFDPFRLSTGCKFRDHVIGSANEDATRAATLPTKAESAVDSDEGDAEANGASCGPPLSVQQILLAKRDAVCVPPPEKPEERSLADVDIFDNEYLLLYPTQKPKQQKHLHTSRSSAAAAVLEPLCVDEDHRGGAGGDTDASDDSGEDECTGDAEDAGAGRQQPRGKVGGSGAVGCANKSEKKPARQRVTLQTGAILLHAPSFSCKKSGRWDANRSSRANQDYQRQDDRRRMSQIMDYLVKLRTATAGDNQRTQPEKAAKQKEYSGGMYAKLEAQFKATHSVSAGANKVPPMNPRPLERPKTSGPRTGGKI</sequence>
<protein>
    <recommendedName>
        <fullName evidence="2">SANT and BTB domain-containing protein</fullName>
    </recommendedName>
</protein>
<feature type="compositionally biased region" description="Acidic residues" evidence="1">
    <location>
        <begin position="572"/>
        <end position="588"/>
    </location>
</feature>
<dbReference type="Gene3D" id="3.30.710.10">
    <property type="entry name" value="Potassium Channel Kv1.1, Chain A"/>
    <property type="match status" value="1"/>
</dbReference>
<evidence type="ECO:0000259" key="2">
    <source>
        <dbReference type="Pfam" id="PF11822"/>
    </source>
</evidence>
<evidence type="ECO:0000256" key="1">
    <source>
        <dbReference type="SAM" id="MobiDB-lite"/>
    </source>
</evidence>
<feature type="region of interest" description="Disordered" evidence="1">
    <location>
        <begin position="638"/>
        <end position="661"/>
    </location>
</feature>
<dbReference type="Proteomes" id="UP000215902">
    <property type="component" value="Unassembled WGS sequence"/>
</dbReference>
<keyword evidence="4" id="KW-1185">Reference proteome</keyword>
<dbReference type="AlphaFoldDB" id="A0A267GBW7"/>
<dbReference type="OrthoDB" id="550012at2759"/>